<keyword evidence="2" id="KW-1185">Reference proteome</keyword>
<dbReference type="Proteomes" id="UP000233020">
    <property type="component" value="Unplaced"/>
</dbReference>
<dbReference type="Ensembl" id="ENSANAT00000034333.1">
    <property type="protein sequence ID" value="ENSANAP00000016482.1"/>
    <property type="gene ID" value="ENSANAG00000026120.1"/>
</dbReference>
<evidence type="ECO:0000313" key="1">
    <source>
        <dbReference type="Ensembl" id="ENSANAP00000016482.1"/>
    </source>
</evidence>
<evidence type="ECO:0000313" key="2">
    <source>
        <dbReference type="Proteomes" id="UP000233020"/>
    </source>
</evidence>
<reference evidence="1" key="2">
    <citation type="submission" date="2025-09" db="UniProtKB">
        <authorList>
            <consortium name="Ensembl"/>
        </authorList>
    </citation>
    <scope>IDENTIFICATION</scope>
</reference>
<dbReference type="GeneTree" id="ENSGT00910000147456"/>
<name>A0A2K5D6B9_AOTNA</name>
<sequence length="163" mass="17258">MSPSSEGRPLISGVSVMAQVRSGPPRGAGWGPQTDLSLLAPLSSTVQNVGGPLFISHAGALASRGVTVEGCPKLILQSVLSRSKLSCVCVCVCSTSVCAGCASQFLSSVQTHRSEQMSEIPSHHPPCLPSPLWEKQDHPASSPTPAVYLYRWKYTLYFVSSCL</sequence>
<organism evidence="1 2">
    <name type="scientific">Aotus nancymaae</name>
    <name type="common">Ma's night monkey</name>
    <dbReference type="NCBI Taxonomy" id="37293"/>
    <lineage>
        <taxon>Eukaryota</taxon>
        <taxon>Metazoa</taxon>
        <taxon>Chordata</taxon>
        <taxon>Craniata</taxon>
        <taxon>Vertebrata</taxon>
        <taxon>Euteleostomi</taxon>
        <taxon>Mammalia</taxon>
        <taxon>Eutheria</taxon>
        <taxon>Euarchontoglires</taxon>
        <taxon>Primates</taxon>
        <taxon>Haplorrhini</taxon>
        <taxon>Platyrrhini</taxon>
        <taxon>Aotidae</taxon>
        <taxon>Aotus</taxon>
    </lineage>
</organism>
<reference evidence="1" key="1">
    <citation type="submission" date="2025-08" db="UniProtKB">
        <authorList>
            <consortium name="Ensembl"/>
        </authorList>
    </citation>
    <scope>IDENTIFICATION</scope>
</reference>
<accession>A0A2K5D6B9</accession>
<protein>
    <submittedName>
        <fullName evidence="1">Uncharacterized protein</fullName>
    </submittedName>
</protein>
<proteinExistence type="predicted"/>
<dbReference type="AlphaFoldDB" id="A0A2K5D6B9"/>
<dbReference type="OMA" id="QTRHSEQ"/>